<dbReference type="Proteomes" id="UP001264335">
    <property type="component" value="Unassembled WGS sequence"/>
</dbReference>
<reference evidence="10 11" key="1">
    <citation type="submission" date="2023-03" db="EMBL/GenBank/DDBJ databases">
        <authorList>
            <person name="Shen W."/>
            <person name="Cai J."/>
        </authorList>
    </citation>
    <scope>NUCLEOTIDE SEQUENCE [LARGE SCALE GENOMIC DNA]</scope>
    <source>
        <strain evidence="10 11">Y2</strain>
    </source>
</reference>
<evidence type="ECO:0000256" key="7">
    <source>
        <dbReference type="ARBA" id="ARBA00022967"/>
    </source>
</evidence>
<dbReference type="PROSITE" id="PS00211">
    <property type="entry name" value="ABC_TRANSPORTER_1"/>
    <property type="match status" value="1"/>
</dbReference>
<protein>
    <submittedName>
        <fullName evidence="10">ATP-binding cassette domain-containing protein</fullName>
    </submittedName>
</protein>
<name>A0ABD5FAQ9_ENTAV</name>
<dbReference type="InterPro" id="IPR003439">
    <property type="entry name" value="ABC_transporter-like_ATP-bd"/>
</dbReference>
<dbReference type="SUPFAM" id="SSF52540">
    <property type="entry name" value="P-loop containing nucleoside triphosphate hydrolases"/>
    <property type="match status" value="1"/>
</dbReference>
<evidence type="ECO:0000256" key="3">
    <source>
        <dbReference type="ARBA" id="ARBA00022519"/>
    </source>
</evidence>
<accession>A0ABD5FAQ9</accession>
<dbReference type="InterPro" id="IPR003593">
    <property type="entry name" value="AAA+_ATPase"/>
</dbReference>
<dbReference type="InterPro" id="IPR027417">
    <property type="entry name" value="P-loop_NTPase"/>
</dbReference>
<dbReference type="GO" id="GO:0005524">
    <property type="term" value="F:ATP binding"/>
    <property type="evidence" value="ECO:0007669"/>
    <property type="project" value="UniProtKB-KW"/>
</dbReference>
<keyword evidence="4" id="KW-0592">Phosphate transport</keyword>
<dbReference type="RefSeq" id="WP_172702334.1">
    <property type="nucleotide sequence ID" value="NZ_CAKOCJ010000071.1"/>
</dbReference>
<dbReference type="PANTHER" id="PTHR43423:SF12">
    <property type="entry name" value="IRON EXPORT ATP-BINDING PROTEIN FETA-RELATED"/>
    <property type="match status" value="1"/>
</dbReference>
<evidence type="ECO:0000259" key="9">
    <source>
        <dbReference type="PROSITE" id="PS50893"/>
    </source>
</evidence>
<gene>
    <name evidence="10" type="ORF">P7D79_13725</name>
</gene>
<dbReference type="EMBL" id="JARPWY010000039">
    <property type="protein sequence ID" value="MDT2515280.1"/>
    <property type="molecule type" value="Genomic_DNA"/>
</dbReference>
<keyword evidence="1" id="KW-0813">Transport</keyword>
<evidence type="ECO:0000256" key="1">
    <source>
        <dbReference type="ARBA" id="ARBA00022448"/>
    </source>
</evidence>
<evidence type="ECO:0000256" key="5">
    <source>
        <dbReference type="ARBA" id="ARBA00022741"/>
    </source>
</evidence>
<dbReference type="Pfam" id="PF00005">
    <property type="entry name" value="ABC_tran"/>
    <property type="match status" value="1"/>
</dbReference>
<keyword evidence="5" id="KW-0547">Nucleotide-binding</keyword>
<keyword evidence="3" id="KW-0997">Cell inner membrane</keyword>
<evidence type="ECO:0000256" key="6">
    <source>
        <dbReference type="ARBA" id="ARBA00022840"/>
    </source>
</evidence>
<keyword evidence="7" id="KW-1278">Translocase</keyword>
<evidence type="ECO:0000256" key="4">
    <source>
        <dbReference type="ARBA" id="ARBA00022592"/>
    </source>
</evidence>
<comment type="caution">
    <text evidence="10">The sequence shown here is derived from an EMBL/GenBank/DDBJ whole genome shotgun (WGS) entry which is preliminary data.</text>
</comment>
<dbReference type="Gene3D" id="3.40.50.300">
    <property type="entry name" value="P-loop containing nucleotide triphosphate hydrolases"/>
    <property type="match status" value="1"/>
</dbReference>
<evidence type="ECO:0000256" key="2">
    <source>
        <dbReference type="ARBA" id="ARBA00022475"/>
    </source>
</evidence>
<dbReference type="SMART" id="SM00382">
    <property type="entry name" value="AAA"/>
    <property type="match status" value="1"/>
</dbReference>
<dbReference type="InterPro" id="IPR017871">
    <property type="entry name" value="ABC_transporter-like_CS"/>
</dbReference>
<proteinExistence type="predicted"/>
<keyword evidence="6 10" id="KW-0067">ATP-binding</keyword>
<keyword evidence="2" id="KW-1003">Cell membrane</keyword>
<keyword evidence="8" id="KW-0472">Membrane</keyword>
<dbReference type="AlphaFoldDB" id="A0ABD5FAQ9"/>
<dbReference type="PROSITE" id="PS50893">
    <property type="entry name" value="ABC_TRANSPORTER_2"/>
    <property type="match status" value="1"/>
</dbReference>
<dbReference type="GO" id="GO:0006817">
    <property type="term" value="P:phosphate ion transport"/>
    <property type="evidence" value="ECO:0007669"/>
    <property type="project" value="UniProtKB-KW"/>
</dbReference>
<sequence length="218" mass="24594">MVLLKLDAVSYQSDQRIILDQISLIVEQGAFLTISGPSGGGKSTLLRLIASLLTPTSGEILFQGKSQQQYDYTEYRQQVSYCFQQPSLFGETVLDNLTLPYTIRNLTPDQSKMMKHLEMVDLPKEYLTKNISELSGGERQRVALIRNILFLPQILLLDEVTTGLDEQTKRIIHRLIKNIQQKGCTILQVTHDEAEIQEAEKLLLIQGGNLNNESISCQ</sequence>
<feature type="domain" description="ABC transporter" evidence="9">
    <location>
        <begin position="4"/>
        <end position="215"/>
    </location>
</feature>
<organism evidence="10 11">
    <name type="scientific">Enterococcus avium</name>
    <name type="common">Streptococcus avium</name>
    <dbReference type="NCBI Taxonomy" id="33945"/>
    <lineage>
        <taxon>Bacteria</taxon>
        <taxon>Bacillati</taxon>
        <taxon>Bacillota</taxon>
        <taxon>Bacilli</taxon>
        <taxon>Lactobacillales</taxon>
        <taxon>Enterococcaceae</taxon>
        <taxon>Enterococcus</taxon>
    </lineage>
</organism>
<evidence type="ECO:0000313" key="11">
    <source>
        <dbReference type="Proteomes" id="UP001264335"/>
    </source>
</evidence>
<evidence type="ECO:0000313" key="10">
    <source>
        <dbReference type="EMBL" id="MDT2515280.1"/>
    </source>
</evidence>
<evidence type="ECO:0000256" key="8">
    <source>
        <dbReference type="ARBA" id="ARBA00023136"/>
    </source>
</evidence>
<dbReference type="PANTHER" id="PTHR43423">
    <property type="entry name" value="ABC TRANSPORTER I FAMILY MEMBER 17"/>
    <property type="match status" value="1"/>
</dbReference>